<dbReference type="InterPro" id="IPR003593">
    <property type="entry name" value="AAA+_ATPase"/>
</dbReference>
<reference key="2">
    <citation type="submission" date="2011-03" db="EMBL/GenBank/DDBJ databases">
        <title>Complete genome sequence of the thermoacidophilic crenarchaeon Thermoproteus uzoniensis 768-20.</title>
        <authorList>
            <person name="Mardanov A.V."/>
            <person name="Gumerov V.M."/>
            <person name="Beletsky A.V."/>
            <person name="Prokofeva M.I."/>
            <person name="Bonch-Osmolovskaya E.A."/>
            <person name="Ravin N.V."/>
            <person name="Skryabin K.G."/>
        </authorList>
    </citation>
    <scope>NUCLEOTIDE SEQUENCE</scope>
    <source>
        <strain>768-20</strain>
    </source>
</reference>
<dbReference type="STRING" id="999630.TUZN_0467"/>
<evidence type="ECO:0000256" key="1">
    <source>
        <dbReference type="ARBA" id="ARBA00022448"/>
    </source>
</evidence>
<protein>
    <submittedName>
        <fullName evidence="5">ABC transporter ATP-binding protein, putative</fullName>
    </submittedName>
</protein>
<dbReference type="GO" id="GO:0022857">
    <property type="term" value="F:transmembrane transporter activity"/>
    <property type="evidence" value="ECO:0007669"/>
    <property type="project" value="TreeGrafter"/>
</dbReference>
<accession>F2L3A4</accession>
<name>F2L3A4_THEU7</name>
<dbReference type="Pfam" id="PF00005">
    <property type="entry name" value="ABC_tran"/>
    <property type="match status" value="1"/>
</dbReference>
<dbReference type="InterPro" id="IPR015854">
    <property type="entry name" value="ABC_transpr_LolD-like"/>
</dbReference>
<dbReference type="SMART" id="SM00382">
    <property type="entry name" value="AAA"/>
    <property type="match status" value="1"/>
</dbReference>
<dbReference type="PANTHER" id="PTHR24220:SF86">
    <property type="entry name" value="ABC TRANSPORTER ABCH.1"/>
    <property type="match status" value="1"/>
</dbReference>
<proteinExistence type="predicted"/>
<dbReference type="PANTHER" id="PTHR24220">
    <property type="entry name" value="IMPORT ATP-BINDING PROTEIN"/>
    <property type="match status" value="1"/>
</dbReference>
<dbReference type="GeneID" id="10360012"/>
<dbReference type="GO" id="GO:0016887">
    <property type="term" value="F:ATP hydrolysis activity"/>
    <property type="evidence" value="ECO:0007669"/>
    <property type="project" value="InterPro"/>
</dbReference>
<dbReference type="InterPro" id="IPR017911">
    <property type="entry name" value="MacB-like_ATP-bd"/>
</dbReference>
<evidence type="ECO:0000256" key="3">
    <source>
        <dbReference type="ARBA" id="ARBA00022840"/>
    </source>
</evidence>
<dbReference type="Gene3D" id="3.40.50.300">
    <property type="entry name" value="P-loop containing nucleotide triphosphate hydrolases"/>
    <property type="match status" value="1"/>
</dbReference>
<keyword evidence="2" id="KW-0547">Nucleotide-binding</keyword>
<organism evidence="5 6">
    <name type="scientific">Thermoproteus uzoniensis (strain 768-20)</name>
    <dbReference type="NCBI Taxonomy" id="999630"/>
    <lineage>
        <taxon>Archaea</taxon>
        <taxon>Thermoproteota</taxon>
        <taxon>Thermoprotei</taxon>
        <taxon>Thermoproteales</taxon>
        <taxon>Thermoproteaceae</taxon>
        <taxon>Thermoproteus</taxon>
    </lineage>
</organism>
<dbReference type="PROSITE" id="PS00211">
    <property type="entry name" value="ABC_TRANSPORTER_1"/>
    <property type="match status" value="1"/>
</dbReference>
<feature type="domain" description="ABC transporter" evidence="4">
    <location>
        <begin position="5"/>
        <end position="244"/>
    </location>
</feature>
<dbReference type="EMBL" id="CP002590">
    <property type="protein sequence ID" value="AEA11963.1"/>
    <property type="molecule type" value="Genomic_DNA"/>
</dbReference>
<dbReference type="Proteomes" id="UP000008138">
    <property type="component" value="Chromosome"/>
</dbReference>
<reference evidence="5 6" key="1">
    <citation type="journal article" date="2011" name="J. Bacteriol.">
        <title>Complete genome sequence of the thermoacidophilic crenarchaeon Thermoproteus uzoniensis 768-20.</title>
        <authorList>
            <person name="Mardanov A.V."/>
            <person name="Gumerov V.M."/>
            <person name="Beletsky A.V."/>
            <person name="Prokofeva M.I."/>
            <person name="Bonch-Osmolovskaya E.A."/>
            <person name="Ravin N.V."/>
            <person name="Skryabin K.G."/>
        </authorList>
    </citation>
    <scope>NUCLEOTIDE SEQUENCE [LARGE SCALE GENOMIC DNA]</scope>
    <source>
        <strain evidence="5 6">768-20</strain>
    </source>
</reference>
<dbReference type="OrthoDB" id="44250at2157"/>
<dbReference type="PROSITE" id="PS50893">
    <property type="entry name" value="ABC_TRANSPORTER_2"/>
    <property type="match status" value="1"/>
</dbReference>
<gene>
    <name evidence="5" type="ordered locus">TUZN_0467</name>
</gene>
<dbReference type="RefSeq" id="WP_013679299.1">
    <property type="nucleotide sequence ID" value="NC_015315.1"/>
</dbReference>
<evidence type="ECO:0000313" key="5">
    <source>
        <dbReference type="EMBL" id="AEA11963.1"/>
    </source>
</evidence>
<dbReference type="eggNOG" id="arCOG00922">
    <property type="taxonomic scope" value="Archaea"/>
</dbReference>
<dbReference type="HOGENOM" id="CLU_000604_1_22_2"/>
<evidence type="ECO:0000259" key="4">
    <source>
        <dbReference type="PROSITE" id="PS50893"/>
    </source>
</evidence>
<dbReference type="GO" id="GO:0005886">
    <property type="term" value="C:plasma membrane"/>
    <property type="evidence" value="ECO:0007669"/>
    <property type="project" value="TreeGrafter"/>
</dbReference>
<dbReference type="KEGG" id="tuz:TUZN_0467"/>
<keyword evidence="1" id="KW-0813">Transport</keyword>
<evidence type="ECO:0000256" key="2">
    <source>
        <dbReference type="ARBA" id="ARBA00022741"/>
    </source>
</evidence>
<dbReference type="InterPro" id="IPR017871">
    <property type="entry name" value="ABC_transporter-like_CS"/>
</dbReference>
<keyword evidence="6" id="KW-1185">Reference proteome</keyword>
<dbReference type="InterPro" id="IPR027417">
    <property type="entry name" value="P-loop_NTPase"/>
</dbReference>
<dbReference type="AlphaFoldDB" id="F2L3A4"/>
<evidence type="ECO:0000313" key="6">
    <source>
        <dbReference type="Proteomes" id="UP000008138"/>
    </source>
</evidence>
<dbReference type="InterPro" id="IPR003439">
    <property type="entry name" value="ABC_transporter-like_ATP-bd"/>
</dbReference>
<sequence>MSEAVYLENVHKVYRTAAGEVHALKGVTLKIPSATITAFMGPSGSGKTTLLNIISSLDRPTSGVVVVLGTDVTSLDEKRLERFRLLRIGYLFQSYNLVPYLTALQNVMLPMLAAGMPKDLAKAKAKLLLRLVGLEDSAERYPIQLSGGMQQRAALARALANSPELLILDEPTSNVDLENASAILSLILALNRAWRTTVLIATHDPDVAAIADKVYTVRGGYVLDGEMPRGEIRIDVDKAKEIYEKIRAIDSAWR</sequence>
<dbReference type="GO" id="GO:0005524">
    <property type="term" value="F:ATP binding"/>
    <property type="evidence" value="ECO:0007669"/>
    <property type="project" value="UniProtKB-KW"/>
</dbReference>
<dbReference type="CDD" id="cd03255">
    <property type="entry name" value="ABC_MJ0796_LolCDE_FtsE"/>
    <property type="match status" value="1"/>
</dbReference>
<keyword evidence="3 5" id="KW-0067">ATP-binding</keyword>
<dbReference type="SUPFAM" id="SSF52540">
    <property type="entry name" value="P-loop containing nucleoside triphosphate hydrolases"/>
    <property type="match status" value="1"/>
</dbReference>